<protein>
    <recommendedName>
        <fullName evidence="4">Chitin-binding type-2 domain-containing protein</fullName>
    </recommendedName>
</protein>
<name>A0A8E5HTK0_USTVR</name>
<evidence type="ECO:0000256" key="1">
    <source>
        <dbReference type="SAM" id="SignalP"/>
    </source>
</evidence>
<keyword evidence="1" id="KW-0732">Signal</keyword>
<evidence type="ECO:0000313" key="3">
    <source>
        <dbReference type="Proteomes" id="UP000027002"/>
    </source>
</evidence>
<dbReference type="Proteomes" id="UP000027002">
    <property type="component" value="Chromosome 4"/>
</dbReference>
<keyword evidence="3" id="KW-1185">Reference proteome</keyword>
<dbReference type="EMBL" id="CP072756">
    <property type="protein sequence ID" value="QUC21294.1"/>
    <property type="molecule type" value="Genomic_DNA"/>
</dbReference>
<dbReference type="RefSeq" id="XP_042998967.1">
    <property type="nucleotide sequence ID" value="XM_043143034.1"/>
</dbReference>
<feature type="signal peptide" evidence="1">
    <location>
        <begin position="1"/>
        <end position="18"/>
    </location>
</feature>
<feature type="chain" id="PRO_5034001776" description="Chitin-binding type-2 domain-containing protein" evidence="1">
    <location>
        <begin position="19"/>
        <end position="153"/>
    </location>
</feature>
<organism evidence="2 3">
    <name type="scientific">Ustilaginoidea virens</name>
    <name type="common">Rice false smut fungus</name>
    <name type="synonym">Villosiclava virens</name>
    <dbReference type="NCBI Taxonomy" id="1159556"/>
    <lineage>
        <taxon>Eukaryota</taxon>
        <taxon>Fungi</taxon>
        <taxon>Dikarya</taxon>
        <taxon>Ascomycota</taxon>
        <taxon>Pezizomycotina</taxon>
        <taxon>Sordariomycetes</taxon>
        <taxon>Hypocreomycetidae</taxon>
        <taxon>Hypocreales</taxon>
        <taxon>Clavicipitaceae</taxon>
        <taxon>Ustilaginoidea</taxon>
    </lineage>
</organism>
<evidence type="ECO:0008006" key="4">
    <source>
        <dbReference type="Google" id="ProtNLM"/>
    </source>
</evidence>
<evidence type="ECO:0000313" key="2">
    <source>
        <dbReference type="EMBL" id="QUC21294.1"/>
    </source>
</evidence>
<sequence length="153" mass="15810">MRAASTLAVLTLGSLGIAAPKLGGIGSGLGALGELGLGILSGQADANDCRTWKTGCAQPSCSLYQIFVGGYCQDTNTPNIVCFRGQMWDSSRRTCVTIPAGQPGSTINPCQAGNSWVDLCNHCGTYGPNDGYCLSDQCPPECNGSCNNQGYCT</sequence>
<proteinExistence type="predicted"/>
<dbReference type="AlphaFoldDB" id="A0A8E5HTK0"/>
<dbReference type="GeneID" id="66066314"/>
<dbReference type="KEGG" id="uvi:66066314"/>
<accession>A0A8E5HTK0</accession>
<gene>
    <name evidence="2" type="ORF">UV8b_05537</name>
</gene>
<reference evidence="2" key="1">
    <citation type="submission" date="2020-03" db="EMBL/GenBank/DDBJ databases">
        <title>A mixture of massive structural variations and highly conserved coding sequences in Ustilaginoidea virens genome.</title>
        <authorList>
            <person name="Zhang K."/>
            <person name="Zhao Z."/>
            <person name="Zhang Z."/>
            <person name="Li Y."/>
            <person name="Hsiang T."/>
            <person name="Sun W."/>
        </authorList>
    </citation>
    <scope>NUCLEOTIDE SEQUENCE</scope>
    <source>
        <strain evidence="2">UV-8b</strain>
    </source>
</reference>